<evidence type="ECO:0000256" key="1">
    <source>
        <dbReference type="SAM" id="MobiDB-lite"/>
    </source>
</evidence>
<proteinExistence type="predicted"/>
<sequence>MENRHTTKLGKKRHARLVHEPQAGKRKHILLAENFGVSLKRISEKLDAVDKRTKEVDRQNDVLAKKIEDLKGVPKKGEASSNEKRKHVLGVNSPAAERQKSQPRSRSGGIKMRQPRIEVSSDKEAEKGRAKNAAIEEPPLENKLPPSTVNLEDVMKMLAIIAGKVNQGQNDNDTGVKMESRSGVKTSCGVANASTKDNSEGTDEEEEEKLMVNRGGLGGRAQVGIVEYMRHMLDHYMKMTGKKIKMICLERDVKWERKDKSAWELAKQDTEEFTKLMNGGTEEEDGAESTCEEDEEDANGSDNDDCQGDVQGN</sequence>
<feature type="compositionally biased region" description="Basic and acidic residues" evidence="1">
    <location>
        <begin position="67"/>
        <end position="83"/>
    </location>
</feature>
<feature type="region of interest" description="Disordered" evidence="1">
    <location>
        <begin position="273"/>
        <end position="313"/>
    </location>
</feature>
<protein>
    <submittedName>
        <fullName evidence="2">Uncharacterized protein</fullName>
    </submittedName>
</protein>
<dbReference type="EMBL" id="BFEA01000356">
    <property type="protein sequence ID" value="GBG80777.1"/>
    <property type="molecule type" value="Genomic_DNA"/>
</dbReference>
<feature type="compositionally biased region" description="Basic and acidic residues" evidence="1">
    <location>
        <begin position="115"/>
        <end position="129"/>
    </location>
</feature>
<organism evidence="2 3">
    <name type="scientific">Chara braunii</name>
    <name type="common">Braun's stonewort</name>
    <dbReference type="NCBI Taxonomy" id="69332"/>
    <lineage>
        <taxon>Eukaryota</taxon>
        <taxon>Viridiplantae</taxon>
        <taxon>Streptophyta</taxon>
        <taxon>Charophyceae</taxon>
        <taxon>Charales</taxon>
        <taxon>Characeae</taxon>
        <taxon>Chara</taxon>
    </lineage>
</organism>
<dbReference type="Proteomes" id="UP000265515">
    <property type="component" value="Unassembled WGS sequence"/>
</dbReference>
<name>A0A388LEU2_CHABU</name>
<dbReference type="Gramene" id="GBG80777">
    <property type="protein sequence ID" value="GBG80777"/>
    <property type="gene ID" value="CBR_g31332"/>
</dbReference>
<feature type="region of interest" description="Disordered" evidence="1">
    <location>
        <begin position="171"/>
        <end position="207"/>
    </location>
</feature>
<comment type="caution">
    <text evidence="2">The sequence shown here is derived from an EMBL/GenBank/DDBJ whole genome shotgun (WGS) entry which is preliminary data.</text>
</comment>
<dbReference type="AlphaFoldDB" id="A0A388LEU2"/>
<gene>
    <name evidence="2" type="ORF">CBR_g31332</name>
</gene>
<feature type="region of interest" description="Disordered" evidence="1">
    <location>
        <begin position="1"/>
        <end position="23"/>
    </location>
</feature>
<feature type="compositionally biased region" description="Basic residues" evidence="1">
    <location>
        <begin position="1"/>
        <end position="16"/>
    </location>
</feature>
<reference evidence="2 3" key="1">
    <citation type="journal article" date="2018" name="Cell">
        <title>The Chara Genome: Secondary Complexity and Implications for Plant Terrestrialization.</title>
        <authorList>
            <person name="Nishiyama T."/>
            <person name="Sakayama H."/>
            <person name="Vries J.D."/>
            <person name="Buschmann H."/>
            <person name="Saint-Marcoux D."/>
            <person name="Ullrich K.K."/>
            <person name="Haas F.B."/>
            <person name="Vanderstraeten L."/>
            <person name="Becker D."/>
            <person name="Lang D."/>
            <person name="Vosolsobe S."/>
            <person name="Rombauts S."/>
            <person name="Wilhelmsson P.K.I."/>
            <person name="Janitza P."/>
            <person name="Kern R."/>
            <person name="Heyl A."/>
            <person name="Rumpler F."/>
            <person name="Villalobos L.I.A.C."/>
            <person name="Clay J.M."/>
            <person name="Skokan R."/>
            <person name="Toyoda A."/>
            <person name="Suzuki Y."/>
            <person name="Kagoshima H."/>
            <person name="Schijlen E."/>
            <person name="Tajeshwar N."/>
            <person name="Catarino B."/>
            <person name="Hetherington A.J."/>
            <person name="Saltykova A."/>
            <person name="Bonnot C."/>
            <person name="Breuninger H."/>
            <person name="Symeonidi A."/>
            <person name="Radhakrishnan G.V."/>
            <person name="Van Nieuwerburgh F."/>
            <person name="Deforce D."/>
            <person name="Chang C."/>
            <person name="Karol K.G."/>
            <person name="Hedrich R."/>
            <person name="Ulvskov P."/>
            <person name="Glockner G."/>
            <person name="Delwiche C.F."/>
            <person name="Petrasek J."/>
            <person name="Van de Peer Y."/>
            <person name="Friml J."/>
            <person name="Beilby M."/>
            <person name="Dolan L."/>
            <person name="Kohara Y."/>
            <person name="Sugano S."/>
            <person name="Fujiyama A."/>
            <person name="Delaux P.-M."/>
            <person name="Quint M."/>
            <person name="TheiBen G."/>
            <person name="Hagemann M."/>
            <person name="Harholt J."/>
            <person name="Dunand C."/>
            <person name="Zachgo S."/>
            <person name="Langdale J."/>
            <person name="Maumus F."/>
            <person name="Straeten D.V.D."/>
            <person name="Gould S.B."/>
            <person name="Rensing S.A."/>
        </authorList>
    </citation>
    <scope>NUCLEOTIDE SEQUENCE [LARGE SCALE GENOMIC DNA]</scope>
    <source>
        <strain evidence="2 3">S276</strain>
    </source>
</reference>
<accession>A0A388LEU2</accession>
<feature type="compositionally biased region" description="Acidic residues" evidence="1">
    <location>
        <begin position="281"/>
        <end position="307"/>
    </location>
</feature>
<keyword evidence="3" id="KW-1185">Reference proteome</keyword>
<evidence type="ECO:0000313" key="3">
    <source>
        <dbReference type="Proteomes" id="UP000265515"/>
    </source>
</evidence>
<feature type="region of interest" description="Disordered" evidence="1">
    <location>
        <begin position="67"/>
        <end position="147"/>
    </location>
</feature>
<evidence type="ECO:0000313" key="2">
    <source>
        <dbReference type="EMBL" id="GBG80777.1"/>
    </source>
</evidence>